<protein>
    <submittedName>
        <fullName evidence="2">Transcriptional regulator</fullName>
    </submittedName>
</protein>
<dbReference type="Proteomes" id="UP000610966">
    <property type="component" value="Unassembled WGS sequence"/>
</dbReference>
<dbReference type="AlphaFoldDB" id="A0A8J3RD18"/>
<dbReference type="EMBL" id="BOOG01000044">
    <property type="protein sequence ID" value="GIH72066.1"/>
    <property type="molecule type" value="Genomic_DNA"/>
</dbReference>
<evidence type="ECO:0000313" key="2">
    <source>
        <dbReference type="EMBL" id="GIH72066.1"/>
    </source>
</evidence>
<dbReference type="InterPro" id="IPR001387">
    <property type="entry name" value="Cro/C1-type_HTH"/>
</dbReference>
<sequence>MPEVRATVRRRRLGRELEELRHAQGLTLEQAAELLQRPKTSLSKIENGKQQLPVRDVPFILDSYQLTDPARREEIMELARKAAQRNWWQQFKGVVRDPFADYLSLEESATRIFKWSPLLIPGWLQTEFYARRVVAASRMWQTDEEIDKFVQLRLNRKKAVIDRDDPPELWVALSETAVRQRVGGPDTAVMKEQLEYLCDIAADRRYSHVQIVLLPYEAGEHAGLEGSFTLMHFDSGPAIVCLEALTSAQYLEDEDAVKRYTTAAEHLRSAALSPRDTIAALSKMIKEL</sequence>
<dbReference type="CDD" id="cd00093">
    <property type="entry name" value="HTH_XRE"/>
    <property type="match status" value="1"/>
</dbReference>
<comment type="caution">
    <text evidence="2">The sequence shown here is derived from an EMBL/GenBank/DDBJ whole genome shotgun (WGS) entry which is preliminary data.</text>
</comment>
<evidence type="ECO:0000259" key="1">
    <source>
        <dbReference type="PROSITE" id="PS50943"/>
    </source>
</evidence>
<dbReference type="Pfam" id="PF13560">
    <property type="entry name" value="HTH_31"/>
    <property type="match status" value="1"/>
</dbReference>
<dbReference type="InterPro" id="IPR043917">
    <property type="entry name" value="DUF5753"/>
</dbReference>
<proteinExistence type="predicted"/>
<dbReference type="PROSITE" id="PS50943">
    <property type="entry name" value="HTH_CROC1"/>
    <property type="match status" value="1"/>
</dbReference>
<keyword evidence="3" id="KW-1185">Reference proteome</keyword>
<dbReference type="InterPro" id="IPR010982">
    <property type="entry name" value="Lambda_DNA-bd_dom_sf"/>
</dbReference>
<dbReference type="Gene3D" id="1.10.260.40">
    <property type="entry name" value="lambda repressor-like DNA-binding domains"/>
    <property type="match status" value="1"/>
</dbReference>
<name>A0A8J3RD18_9ACTN</name>
<accession>A0A8J3RD18</accession>
<dbReference type="RefSeq" id="WP_204017731.1">
    <property type="nucleotide sequence ID" value="NZ_BOOG01000044.1"/>
</dbReference>
<organism evidence="2 3">
    <name type="scientific">Sphaerimonospora thailandensis</name>
    <dbReference type="NCBI Taxonomy" id="795644"/>
    <lineage>
        <taxon>Bacteria</taxon>
        <taxon>Bacillati</taxon>
        <taxon>Actinomycetota</taxon>
        <taxon>Actinomycetes</taxon>
        <taxon>Streptosporangiales</taxon>
        <taxon>Streptosporangiaceae</taxon>
        <taxon>Sphaerimonospora</taxon>
    </lineage>
</organism>
<dbReference type="Pfam" id="PF19054">
    <property type="entry name" value="DUF5753"/>
    <property type="match status" value="1"/>
</dbReference>
<reference evidence="2" key="1">
    <citation type="submission" date="2021-01" db="EMBL/GenBank/DDBJ databases">
        <title>Whole genome shotgun sequence of Sphaerimonospora thailandensis NBRC 107569.</title>
        <authorList>
            <person name="Komaki H."/>
            <person name="Tamura T."/>
        </authorList>
    </citation>
    <scope>NUCLEOTIDE SEQUENCE</scope>
    <source>
        <strain evidence="2">NBRC 107569</strain>
    </source>
</reference>
<dbReference type="SMART" id="SM00530">
    <property type="entry name" value="HTH_XRE"/>
    <property type="match status" value="1"/>
</dbReference>
<evidence type="ECO:0000313" key="3">
    <source>
        <dbReference type="Proteomes" id="UP000610966"/>
    </source>
</evidence>
<dbReference type="SUPFAM" id="SSF47413">
    <property type="entry name" value="lambda repressor-like DNA-binding domains"/>
    <property type="match status" value="1"/>
</dbReference>
<feature type="domain" description="HTH cro/C1-type" evidence="1">
    <location>
        <begin position="17"/>
        <end position="49"/>
    </location>
</feature>
<dbReference type="GO" id="GO:0003677">
    <property type="term" value="F:DNA binding"/>
    <property type="evidence" value="ECO:0007669"/>
    <property type="project" value="InterPro"/>
</dbReference>
<gene>
    <name evidence="2" type="ORF">Mth01_43190</name>
</gene>